<name>A0A0L0UYJ4_9BASI</name>
<keyword evidence="2" id="KW-1185">Reference proteome</keyword>
<dbReference type="Proteomes" id="UP000054564">
    <property type="component" value="Unassembled WGS sequence"/>
</dbReference>
<gene>
    <name evidence="1" type="ORF">PSTG_14460</name>
</gene>
<evidence type="ECO:0000313" key="2">
    <source>
        <dbReference type="Proteomes" id="UP000054564"/>
    </source>
</evidence>
<dbReference type="EMBL" id="AJIL01000174">
    <property type="protein sequence ID" value="KNE92127.1"/>
    <property type="molecule type" value="Genomic_DNA"/>
</dbReference>
<proteinExistence type="predicted"/>
<dbReference type="PANTHER" id="PTHR33069">
    <property type="entry name" value="CHROMOSOME 7, WHOLE GENOME SHOTGUN SEQUENCE-RELATED"/>
    <property type="match status" value="1"/>
</dbReference>
<sequence length="388" mass="44282">MHQLPVQPANQWKNSNYGFVNKDPIEYVPHRMGYRWIDSREALSDELLSEVFPLLASQLATLSLLLNQESIRQHPGSNLMRLSELQPALDYSMTRVGDSMAHISPLPLNTSERVDDQQLKQFKSYRLNKLASKSTDLQYHIYIAFASASAHLAALNLCRGSRTRDRRFLDVYMSLIRGASVDIDSMIQLLSGSELVAAKGYWERGMRGMTEQFSKAVVSLGSSADHLELQQEFQGRQFVRQPVIHLTQSFIPVIKLSRLFFNKLTGPGLNTRRLPAYTEMNSKQLKRWFESAQKSNGYLFEIWSLLLAAAGAPEGNPVNTQEILETAESLISHFEAQMLLVLLYIVPLIPETDPDHNYYKNWFATWNIQFILAINHFQHLARSLGRIP</sequence>
<reference evidence="2" key="1">
    <citation type="submission" date="2014-03" db="EMBL/GenBank/DDBJ databases">
        <title>The Genome Sequence of Puccinia striiformis f. sp. tritici PST-78.</title>
        <authorList>
            <consortium name="The Broad Institute Genome Sequencing Platform"/>
            <person name="Cuomo C."/>
            <person name="Hulbert S."/>
            <person name="Chen X."/>
            <person name="Walker B."/>
            <person name="Young S.K."/>
            <person name="Zeng Q."/>
            <person name="Gargeya S."/>
            <person name="Fitzgerald M."/>
            <person name="Haas B."/>
            <person name="Abouelleil A."/>
            <person name="Alvarado L."/>
            <person name="Arachchi H.M."/>
            <person name="Berlin A.M."/>
            <person name="Chapman S.B."/>
            <person name="Goldberg J."/>
            <person name="Griggs A."/>
            <person name="Gujja S."/>
            <person name="Hansen M."/>
            <person name="Howarth C."/>
            <person name="Imamovic A."/>
            <person name="Larimer J."/>
            <person name="McCowan C."/>
            <person name="Montmayeur A."/>
            <person name="Murphy C."/>
            <person name="Neiman D."/>
            <person name="Pearson M."/>
            <person name="Priest M."/>
            <person name="Roberts A."/>
            <person name="Saif S."/>
            <person name="Shea T."/>
            <person name="Sisk P."/>
            <person name="Sykes S."/>
            <person name="Wortman J."/>
            <person name="Nusbaum C."/>
            <person name="Birren B."/>
        </authorList>
    </citation>
    <scope>NUCLEOTIDE SEQUENCE [LARGE SCALE GENOMIC DNA]</scope>
    <source>
        <strain evidence="2">race PST-78</strain>
    </source>
</reference>
<evidence type="ECO:0000313" key="1">
    <source>
        <dbReference type="EMBL" id="KNE92127.1"/>
    </source>
</evidence>
<protein>
    <submittedName>
        <fullName evidence="1">Uncharacterized protein</fullName>
    </submittedName>
</protein>
<organism evidence="1 2">
    <name type="scientific">Puccinia striiformis f. sp. tritici PST-78</name>
    <dbReference type="NCBI Taxonomy" id="1165861"/>
    <lineage>
        <taxon>Eukaryota</taxon>
        <taxon>Fungi</taxon>
        <taxon>Dikarya</taxon>
        <taxon>Basidiomycota</taxon>
        <taxon>Pucciniomycotina</taxon>
        <taxon>Pucciniomycetes</taxon>
        <taxon>Pucciniales</taxon>
        <taxon>Pucciniaceae</taxon>
        <taxon>Puccinia</taxon>
    </lineage>
</organism>
<dbReference type="AlphaFoldDB" id="A0A0L0UYJ4"/>
<accession>A0A0L0UYJ4</accession>
<dbReference type="PANTHER" id="PTHR33069:SF3">
    <property type="entry name" value="DYNEIN HEAVY CHAIN TAIL DOMAIN-CONTAINING PROTEIN"/>
    <property type="match status" value="1"/>
</dbReference>
<comment type="caution">
    <text evidence="1">The sequence shown here is derived from an EMBL/GenBank/DDBJ whole genome shotgun (WGS) entry which is preliminary data.</text>
</comment>